<proteinExistence type="predicted"/>
<evidence type="ECO:0000256" key="7">
    <source>
        <dbReference type="ARBA" id="ARBA00023224"/>
    </source>
</evidence>
<evidence type="ECO:0000256" key="1">
    <source>
        <dbReference type="ARBA" id="ARBA00004141"/>
    </source>
</evidence>
<organism evidence="10 11">
    <name type="scientific">Adineta ricciae</name>
    <name type="common">Rotifer</name>
    <dbReference type="NCBI Taxonomy" id="249248"/>
    <lineage>
        <taxon>Eukaryota</taxon>
        <taxon>Metazoa</taxon>
        <taxon>Spiralia</taxon>
        <taxon>Gnathifera</taxon>
        <taxon>Rotifera</taxon>
        <taxon>Eurotatoria</taxon>
        <taxon>Bdelloidea</taxon>
        <taxon>Adinetida</taxon>
        <taxon>Adinetidae</taxon>
        <taxon>Adineta</taxon>
    </lineage>
</organism>
<dbReference type="GO" id="GO:0004930">
    <property type="term" value="F:G protein-coupled receptor activity"/>
    <property type="evidence" value="ECO:0007669"/>
    <property type="project" value="UniProtKB-KW"/>
</dbReference>
<dbReference type="PANTHER" id="PTHR24243">
    <property type="entry name" value="G-PROTEIN COUPLED RECEPTOR"/>
    <property type="match status" value="1"/>
</dbReference>
<keyword evidence="7" id="KW-0807">Transducer</keyword>
<dbReference type="SUPFAM" id="SSF81321">
    <property type="entry name" value="Family A G protein-coupled receptor-like"/>
    <property type="match status" value="1"/>
</dbReference>
<feature type="domain" description="G-protein coupled receptors family 1 profile" evidence="9">
    <location>
        <begin position="50"/>
        <end position="419"/>
    </location>
</feature>
<evidence type="ECO:0000256" key="5">
    <source>
        <dbReference type="ARBA" id="ARBA00023136"/>
    </source>
</evidence>
<evidence type="ECO:0000256" key="4">
    <source>
        <dbReference type="ARBA" id="ARBA00023040"/>
    </source>
</evidence>
<dbReference type="PANTHER" id="PTHR24243:SF230">
    <property type="entry name" value="G-PROTEIN COUPLED RECEPTORS FAMILY 1 PROFILE DOMAIN-CONTAINING PROTEIN"/>
    <property type="match status" value="1"/>
</dbReference>
<comment type="caution">
    <text evidence="10">The sequence shown here is derived from an EMBL/GenBank/DDBJ whole genome shotgun (WGS) entry which is preliminary data.</text>
</comment>
<feature type="transmembrane region" description="Helical" evidence="8">
    <location>
        <begin position="359"/>
        <end position="382"/>
    </location>
</feature>
<gene>
    <name evidence="10" type="ORF">XAT740_LOCUS26226</name>
</gene>
<dbReference type="Pfam" id="PF00001">
    <property type="entry name" value="7tm_1"/>
    <property type="match status" value="1"/>
</dbReference>
<dbReference type="Proteomes" id="UP000663828">
    <property type="component" value="Unassembled WGS sequence"/>
</dbReference>
<evidence type="ECO:0000313" key="11">
    <source>
        <dbReference type="Proteomes" id="UP000663828"/>
    </source>
</evidence>
<feature type="transmembrane region" description="Helical" evidence="8">
    <location>
        <begin position="70"/>
        <end position="93"/>
    </location>
</feature>
<dbReference type="InterPro" id="IPR017452">
    <property type="entry name" value="GPCR_Rhodpsn_7TM"/>
</dbReference>
<keyword evidence="5 8" id="KW-0472">Membrane</keyword>
<feature type="transmembrane region" description="Helical" evidence="8">
    <location>
        <begin position="99"/>
        <end position="130"/>
    </location>
</feature>
<dbReference type="AlphaFoldDB" id="A0A814ZV82"/>
<dbReference type="Gene3D" id="1.20.1070.10">
    <property type="entry name" value="Rhodopsin 7-helix transmembrane proteins"/>
    <property type="match status" value="1"/>
</dbReference>
<evidence type="ECO:0000259" key="9">
    <source>
        <dbReference type="PROSITE" id="PS50262"/>
    </source>
</evidence>
<feature type="transmembrane region" description="Helical" evidence="8">
    <location>
        <begin position="402"/>
        <end position="421"/>
    </location>
</feature>
<keyword evidence="11" id="KW-1185">Reference proteome</keyword>
<sequence length="451" mass="51925">MTNGSTNSTIDSMTNGSTNSTIDSMTWLLQFSLWPLRLVCPLLIVLCPVANWICVSIFQSSIYSRSSSKWYFIFIAIFDTIYVLVTAPLIFLLTLEIYILNWSIICCKLILFVNYLACQISAGLLACLSIDRLLATTCLFLYRYNCTANISKYVCLFVILMLSLINSHYLVGYTIDKKGLCTAKAYPWYEKIYPQLNVVYLLSYSIIPFTIITICNLFIVISVCQNKSAMKKKYYAKKPLMIIKNPMEQTLTNLPSCYQAVSYEKKQDSQLNEMRHQVSVTNNSSQVVNKILQSDLDECDNVPSESLMPDQDETLNPIELRPVSIQQSISSVEHKRWFPNRLTSSSQSYPQRLGMQLQITISLITISISFIFCTLPNCMSTIMIQTYKDNDQVRKFWQAMNYLSLVPLLITHSVNFVFYYASSKMFRNRFRETYLRESSTSKQVTLKTFFT</sequence>
<comment type="subcellular location">
    <subcellularLocation>
        <location evidence="1">Membrane</location>
        <topology evidence="1">Multi-pass membrane protein</topology>
    </subcellularLocation>
</comment>
<dbReference type="PROSITE" id="PS50262">
    <property type="entry name" value="G_PROTEIN_RECEP_F1_2"/>
    <property type="match status" value="1"/>
</dbReference>
<keyword evidence="2 8" id="KW-0812">Transmembrane</keyword>
<dbReference type="PRINTS" id="PR00237">
    <property type="entry name" value="GPCRRHODOPSN"/>
</dbReference>
<keyword evidence="6" id="KW-0675">Receptor</keyword>
<keyword evidence="3 8" id="KW-1133">Transmembrane helix</keyword>
<evidence type="ECO:0000256" key="8">
    <source>
        <dbReference type="SAM" id="Phobius"/>
    </source>
</evidence>
<dbReference type="InterPro" id="IPR000276">
    <property type="entry name" value="GPCR_Rhodpsn"/>
</dbReference>
<feature type="transmembrane region" description="Helical" evidence="8">
    <location>
        <begin position="34"/>
        <end position="58"/>
    </location>
</feature>
<dbReference type="EMBL" id="CAJNOR010002121">
    <property type="protein sequence ID" value="CAF1250449.1"/>
    <property type="molecule type" value="Genomic_DNA"/>
</dbReference>
<keyword evidence="4" id="KW-0297">G-protein coupled receptor</keyword>
<evidence type="ECO:0000256" key="2">
    <source>
        <dbReference type="ARBA" id="ARBA00022692"/>
    </source>
</evidence>
<reference evidence="10" key="1">
    <citation type="submission" date="2021-02" db="EMBL/GenBank/DDBJ databases">
        <authorList>
            <person name="Nowell W R."/>
        </authorList>
    </citation>
    <scope>NUCLEOTIDE SEQUENCE</scope>
</reference>
<evidence type="ECO:0000256" key="6">
    <source>
        <dbReference type="ARBA" id="ARBA00023170"/>
    </source>
</evidence>
<feature type="transmembrane region" description="Helical" evidence="8">
    <location>
        <begin position="150"/>
        <end position="170"/>
    </location>
</feature>
<evidence type="ECO:0000313" key="10">
    <source>
        <dbReference type="EMBL" id="CAF1250449.1"/>
    </source>
</evidence>
<feature type="transmembrane region" description="Helical" evidence="8">
    <location>
        <begin position="198"/>
        <end position="224"/>
    </location>
</feature>
<evidence type="ECO:0000256" key="3">
    <source>
        <dbReference type="ARBA" id="ARBA00022989"/>
    </source>
</evidence>
<protein>
    <recommendedName>
        <fullName evidence="9">G-protein coupled receptors family 1 profile domain-containing protein</fullName>
    </recommendedName>
</protein>
<dbReference type="GO" id="GO:0005886">
    <property type="term" value="C:plasma membrane"/>
    <property type="evidence" value="ECO:0007669"/>
    <property type="project" value="TreeGrafter"/>
</dbReference>
<accession>A0A814ZV82</accession>
<name>A0A814ZV82_ADIRI</name>